<dbReference type="Proteomes" id="UP000078572">
    <property type="component" value="Chromosome 1"/>
</dbReference>
<dbReference type="GO" id="GO:0009435">
    <property type="term" value="P:NAD+ biosynthetic process"/>
    <property type="evidence" value="ECO:0007669"/>
    <property type="project" value="UniProtKB-UniRule"/>
</dbReference>
<keyword evidence="9 11" id="KW-0520">NAD</keyword>
<protein>
    <recommendedName>
        <fullName evidence="11">Probable nicotinate-nucleotide adenylyltransferase</fullName>
        <ecNumber evidence="11">2.7.7.18</ecNumber>
    </recommendedName>
    <alternativeName>
        <fullName evidence="11">Deamido-NAD(+) diphosphorylase</fullName>
    </alternativeName>
    <alternativeName>
        <fullName evidence="11">Deamido-NAD(+) pyrophosphorylase</fullName>
    </alternativeName>
    <alternativeName>
        <fullName evidence="11">Nicotinate mononucleotide adenylyltransferase</fullName>
        <shortName evidence="11">NaMN adenylyltransferase</shortName>
    </alternativeName>
</protein>
<dbReference type="EMBL" id="CP016022">
    <property type="protein sequence ID" value="ANJ71767.1"/>
    <property type="molecule type" value="Genomic_DNA"/>
</dbReference>
<dbReference type="AlphaFoldDB" id="A0A191ZUK3"/>
<sequence>MTLPTFVRPNLDRPYRLGLLGGTFDPPHVGHIALAELCIARLDLDELLWIPTGVSWQKAADITPAPLRFAMTELAAKAVRGGRARVHASSMEVDRHGPSYTIDTVRELRGVYGPETSMAWLMGADQLVGLDTWHGWQDLFEYVHLCVATRPGFDLHALHAPVQRELDVRRGDTALVQCAPAGHMWIDQTLSVDLSSTRLRQLLAAGERCDADLPAGVADLIQSHSLYRRANGTVSA</sequence>
<comment type="function">
    <text evidence="1 11">Catalyzes the reversible adenylation of nicotinate mononucleotide (NaMN) to nicotinic acid adenine dinucleotide (NaAD).</text>
</comment>
<dbReference type="GO" id="GO:0005524">
    <property type="term" value="F:ATP binding"/>
    <property type="evidence" value="ECO:0007669"/>
    <property type="project" value="UniProtKB-KW"/>
</dbReference>
<dbReference type="Pfam" id="PF01467">
    <property type="entry name" value="CTP_transf_like"/>
    <property type="match status" value="1"/>
</dbReference>
<evidence type="ECO:0000256" key="9">
    <source>
        <dbReference type="ARBA" id="ARBA00023027"/>
    </source>
</evidence>
<evidence type="ECO:0000313" key="12">
    <source>
        <dbReference type="EMBL" id="ANJ71767.1"/>
    </source>
</evidence>
<keyword evidence="5 11" id="KW-0808">Transferase</keyword>
<evidence type="ECO:0000256" key="7">
    <source>
        <dbReference type="ARBA" id="ARBA00022741"/>
    </source>
</evidence>
<dbReference type="EC" id="2.7.7.18" evidence="11"/>
<keyword evidence="6 11" id="KW-0548">Nucleotidyltransferase</keyword>
<dbReference type="CDD" id="cd02165">
    <property type="entry name" value="NMNAT"/>
    <property type="match status" value="1"/>
</dbReference>
<comment type="similarity">
    <text evidence="3 11">Belongs to the NadD family.</text>
</comment>
<evidence type="ECO:0000256" key="3">
    <source>
        <dbReference type="ARBA" id="ARBA00009014"/>
    </source>
</evidence>
<dbReference type="NCBIfam" id="TIGR00125">
    <property type="entry name" value="cyt_tran_rel"/>
    <property type="match status" value="1"/>
</dbReference>
<evidence type="ECO:0000256" key="1">
    <source>
        <dbReference type="ARBA" id="ARBA00002324"/>
    </source>
</evidence>
<dbReference type="PANTHER" id="PTHR39321:SF3">
    <property type="entry name" value="PHOSPHOPANTETHEINE ADENYLYLTRANSFERASE"/>
    <property type="match status" value="1"/>
</dbReference>
<dbReference type="RefSeq" id="WP_064802312.1">
    <property type="nucleotide sequence ID" value="NZ_CP016022.1"/>
</dbReference>
<dbReference type="InterPro" id="IPR014729">
    <property type="entry name" value="Rossmann-like_a/b/a_fold"/>
</dbReference>
<dbReference type="OrthoDB" id="5295945at2"/>
<evidence type="ECO:0000256" key="4">
    <source>
        <dbReference type="ARBA" id="ARBA00022642"/>
    </source>
</evidence>
<evidence type="ECO:0000256" key="5">
    <source>
        <dbReference type="ARBA" id="ARBA00022679"/>
    </source>
</evidence>
<evidence type="ECO:0000256" key="8">
    <source>
        <dbReference type="ARBA" id="ARBA00022840"/>
    </source>
</evidence>
<keyword evidence="7 11" id="KW-0547">Nucleotide-binding</keyword>
<evidence type="ECO:0000256" key="6">
    <source>
        <dbReference type="ARBA" id="ARBA00022695"/>
    </source>
</evidence>
<comment type="catalytic activity">
    <reaction evidence="10 11">
        <text>nicotinate beta-D-ribonucleotide + ATP + H(+) = deamido-NAD(+) + diphosphate</text>
        <dbReference type="Rhea" id="RHEA:22860"/>
        <dbReference type="ChEBI" id="CHEBI:15378"/>
        <dbReference type="ChEBI" id="CHEBI:30616"/>
        <dbReference type="ChEBI" id="CHEBI:33019"/>
        <dbReference type="ChEBI" id="CHEBI:57502"/>
        <dbReference type="ChEBI" id="CHEBI:58437"/>
        <dbReference type="EC" id="2.7.7.18"/>
    </reaction>
</comment>
<organism evidence="12 13">
    <name type="scientific">Ralstonia insidiosa</name>
    <dbReference type="NCBI Taxonomy" id="190721"/>
    <lineage>
        <taxon>Bacteria</taxon>
        <taxon>Pseudomonadati</taxon>
        <taxon>Pseudomonadota</taxon>
        <taxon>Betaproteobacteria</taxon>
        <taxon>Burkholderiales</taxon>
        <taxon>Burkholderiaceae</taxon>
        <taxon>Ralstonia</taxon>
    </lineage>
</organism>
<dbReference type="HAMAP" id="MF_00244">
    <property type="entry name" value="NaMN_adenylyltr"/>
    <property type="match status" value="1"/>
</dbReference>
<dbReference type="UniPathway" id="UPA00253">
    <property type="reaction ID" value="UER00332"/>
</dbReference>
<dbReference type="GO" id="GO:0004515">
    <property type="term" value="F:nicotinate-nucleotide adenylyltransferase activity"/>
    <property type="evidence" value="ECO:0007669"/>
    <property type="project" value="UniProtKB-UniRule"/>
</dbReference>
<dbReference type="SUPFAM" id="SSF52374">
    <property type="entry name" value="Nucleotidylyl transferase"/>
    <property type="match status" value="1"/>
</dbReference>
<dbReference type="GeneID" id="61525263"/>
<dbReference type="STRING" id="190721.ACS15_0992"/>
<evidence type="ECO:0000256" key="11">
    <source>
        <dbReference type="HAMAP-Rule" id="MF_00244"/>
    </source>
</evidence>
<dbReference type="InterPro" id="IPR005248">
    <property type="entry name" value="NadD/NMNAT"/>
</dbReference>
<dbReference type="InterPro" id="IPR004821">
    <property type="entry name" value="Cyt_trans-like"/>
</dbReference>
<evidence type="ECO:0000313" key="13">
    <source>
        <dbReference type="Proteomes" id="UP000078572"/>
    </source>
</evidence>
<accession>A0A191ZUK3</accession>
<dbReference type="Gene3D" id="3.40.50.620">
    <property type="entry name" value="HUPs"/>
    <property type="match status" value="1"/>
</dbReference>
<dbReference type="PANTHER" id="PTHR39321">
    <property type="entry name" value="NICOTINATE-NUCLEOTIDE ADENYLYLTRANSFERASE-RELATED"/>
    <property type="match status" value="1"/>
</dbReference>
<proteinExistence type="inferred from homology"/>
<name>A0A191ZUK3_9RALS</name>
<keyword evidence="4 11" id="KW-0662">Pyridine nucleotide biosynthesis</keyword>
<keyword evidence="8 11" id="KW-0067">ATP-binding</keyword>
<dbReference type="NCBIfam" id="TIGR00482">
    <property type="entry name" value="nicotinate (nicotinamide) nucleotide adenylyltransferase"/>
    <property type="match status" value="1"/>
</dbReference>
<keyword evidence="13" id="KW-1185">Reference proteome</keyword>
<evidence type="ECO:0000256" key="10">
    <source>
        <dbReference type="ARBA" id="ARBA00048721"/>
    </source>
</evidence>
<gene>
    <name evidence="11" type="primary">nadD</name>
    <name evidence="12" type="ORF">A9Y76_04450</name>
</gene>
<evidence type="ECO:0000256" key="2">
    <source>
        <dbReference type="ARBA" id="ARBA00005019"/>
    </source>
</evidence>
<dbReference type="NCBIfam" id="NF005410">
    <property type="entry name" value="PRK06973.1"/>
    <property type="match status" value="1"/>
</dbReference>
<comment type="pathway">
    <text evidence="2 11">Cofactor biosynthesis; NAD(+) biosynthesis; deamido-NAD(+) from nicotinate D-ribonucleotide: step 1/1.</text>
</comment>
<reference evidence="13" key="1">
    <citation type="submission" date="2016-06" db="EMBL/GenBank/DDBJ databases">
        <authorList>
            <person name="Xu Y."/>
            <person name="Nagy A."/>
            <person name="Yan X."/>
            <person name="Kim S.W."/>
            <person name="Haley B."/>
            <person name="Liu N.T."/>
            <person name="Nou X."/>
        </authorList>
    </citation>
    <scope>NUCLEOTIDE SEQUENCE [LARGE SCALE GENOMIC DNA]</scope>
    <source>
        <strain evidence="13">ATCC 49129</strain>
    </source>
</reference>